<dbReference type="Gene3D" id="3.40.50.1820">
    <property type="entry name" value="alpha/beta hydrolase"/>
    <property type="match status" value="1"/>
</dbReference>
<dbReference type="EC" id="3.2.1.41" evidence="1"/>
<proteinExistence type="predicted"/>
<sequence>MVEKKELYSKYLEREVTYTFIEDRGSDIFLYFFDGANLYDKKESFMGEIWALDKAVEKIGLRANLVGIYCAEGEEGRARTNEYSPFKNFANKETNAKLNPKGILTGKFIVEELLPLVEKNKKTSSRLIGGSSMGGIMSLYMGSAYPEYFDKVLAMSTHFILEPVGMGEFLAKYDSKNNQKIYLDTGTKEFDDEITQKSYVSLSKMAYGFLKDKLDIKYVVDQGAIHNEKYWQKRLPDALKFLLFT</sequence>
<dbReference type="STRING" id="525254.HMPREF0072_1600"/>
<dbReference type="InterPro" id="IPR029058">
    <property type="entry name" value="AB_hydrolase_fold"/>
</dbReference>
<keyword evidence="1" id="KW-0326">Glycosidase</keyword>
<evidence type="ECO:0000313" key="2">
    <source>
        <dbReference type="Proteomes" id="UP000005984"/>
    </source>
</evidence>
<dbReference type="GO" id="GO:0051060">
    <property type="term" value="F:pullulanase activity"/>
    <property type="evidence" value="ECO:0007669"/>
    <property type="project" value="UniProtKB-EC"/>
</dbReference>
<dbReference type="InterPro" id="IPR050583">
    <property type="entry name" value="Mycobacterial_A85_antigen"/>
</dbReference>
<dbReference type="AlphaFoldDB" id="C2BGY0"/>
<dbReference type="HOGENOM" id="CLU_039834_1_2_9"/>
<dbReference type="Pfam" id="PF00756">
    <property type="entry name" value="Esterase"/>
    <property type="match status" value="1"/>
</dbReference>
<dbReference type="Proteomes" id="UP000005984">
    <property type="component" value="Unassembled WGS sequence"/>
</dbReference>
<dbReference type="ESTHER" id="9firm-c2bgy0">
    <property type="family name" value="A85-IroE-IroD-Fes-Yiel"/>
</dbReference>
<keyword evidence="1" id="KW-0378">Hydrolase</keyword>
<comment type="caution">
    <text evidence="1">The sequence shown here is derived from an EMBL/GenBank/DDBJ whole genome shotgun (WGS) entry which is preliminary data.</text>
</comment>
<accession>C2BGY0</accession>
<dbReference type="PANTHER" id="PTHR48098:SF6">
    <property type="entry name" value="FERRI-BACILLIBACTIN ESTERASE BESA"/>
    <property type="match status" value="1"/>
</dbReference>
<dbReference type="EMBL" id="ABYO01000245">
    <property type="protein sequence ID" value="EEI85843.1"/>
    <property type="molecule type" value="Genomic_DNA"/>
</dbReference>
<organism evidence="1 2">
    <name type="scientific">Anaerococcus lactolyticus ATCC 51172</name>
    <dbReference type="NCBI Taxonomy" id="525254"/>
    <lineage>
        <taxon>Bacteria</taxon>
        <taxon>Bacillati</taxon>
        <taxon>Bacillota</taxon>
        <taxon>Tissierellia</taxon>
        <taxon>Tissierellales</taxon>
        <taxon>Peptoniphilaceae</taxon>
        <taxon>Anaerococcus</taxon>
    </lineage>
</organism>
<dbReference type="RefSeq" id="WP_004827945.1">
    <property type="nucleotide sequence ID" value="NZ_GG666046.1"/>
</dbReference>
<dbReference type="PANTHER" id="PTHR48098">
    <property type="entry name" value="ENTEROCHELIN ESTERASE-RELATED"/>
    <property type="match status" value="1"/>
</dbReference>
<keyword evidence="2" id="KW-1185">Reference proteome</keyword>
<dbReference type="SUPFAM" id="SSF53474">
    <property type="entry name" value="alpha/beta-Hydrolases"/>
    <property type="match status" value="1"/>
</dbReference>
<dbReference type="InterPro" id="IPR000801">
    <property type="entry name" value="Esterase-like"/>
</dbReference>
<dbReference type="eggNOG" id="COG2819">
    <property type="taxonomic scope" value="Bacteria"/>
</dbReference>
<protein>
    <submittedName>
        <fullName evidence="1">Putative esterase</fullName>
        <ecNumber evidence="1">3.2.1.41</ecNumber>
    </submittedName>
</protein>
<gene>
    <name evidence="1" type="ORF">HMPREF0072_1600</name>
</gene>
<reference evidence="1 2" key="1">
    <citation type="submission" date="2008-10" db="EMBL/GenBank/DDBJ databases">
        <authorList>
            <person name="Qin X."/>
            <person name="Bachman B."/>
            <person name="Battles P."/>
            <person name="Bell A."/>
            <person name="Bess C."/>
            <person name="Bickham C."/>
            <person name="Chaboub L."/>
            <person name="Chen D."/>
            <person name="Coyle M."/>
            <person name="Deiros D.R."/>
            <person name="Dinh H."/>
            <person name="Forbes L."/>
            <person name="Fowler G."/>
            <person name="Francisco L."/>
            <person name="Fu Q."/>
            <person name="Gubbala S."/>
            <person name="Hale W."/>
            <person name="Han Y."/>
            <person name="Hemphill L."/>
            <person name="Highlander S.K."/>
            <person name="Hirani K."/>
            <person name="Hogues M."/>
            <person name="Jackson L."/>
            <person name="Jakkamsetti A."/>
            <person name="Javaid M."/>
            <person name="Jiang H."/>
            <person name="Korchina V."/>
            <person name="Kovar C."/>
            <person name="Lara F."/>
            <person name="Lee S."/>
            <person name="Mata R."/>
            <person name="Mathew T."/>
            <person name="Moen C."/>
            <person name="Morales K."/>
            <person name="Munidasa M."/>
            <person name="Nazareth L."/>
            <person name="Ngo R."/>
            <person name="Nguyen L."/>
            <person name="Okwuonu G."/>
            <person name="Ongeri F."/>
            <person name="Patil S."/>
            <person name="Petrosino J."/>
            <person name="Pham C."/>
            <person name="Pham P."/>
            <person name="Pu L.-L."/>
            <person name="Puazo M."/>
            <person name="Raj R."/>
            <person name="Reid J."/>
            <person name="Rouhana J."/>
            <person name="Saada N."/>
            <person name="Shang Y."/>
            <person name="Simmons D."/>
            <person name="Thornton R."/>
            <person name="Warren J."/>
            <person name="Weissenberger G."/>
            <person name="Zhang J."/>
            <person name="Zhang L."/>
            <person name="Zhou C."/>
            <person name="Zhu D."/>
            <person name="Muzny D."/>
            <person name="Worley K."/>
            <person name="Gibbs R."/>
        </authorList>
    </citation>
    <scope>NUCLEOTIDE SEQUENCE [LARGE SCALE GENOMIC DNA]</scope>
    <source>
        <strain evidence="1 2">ATCC 51172</strain>
    </source>
</reference>
<evidence type="ECO:0000313" key="1">
    <source>
        <dbReference type="EMBL" id="EEI85843.1"/>
    </source>
</evidence>
<name>C2BGY0_9FIRM</name>